<dbReference type="Pfam" id="PF05572">
    <property type="entry name" value="Peptidase_M43"/>
    <property type="match status" value="1"/>
</dbReference>
<keyword evidence="5" id="KW-0378">Hydrolase</keyword>
<dbReference type="GO" id="GO:0008237">
    <property type="term" value="F:metallopeptidase activity"/>
    <property type="evidence" value="ECO:0007669"/>
    <property type="project" value="UniProtKB-KW"/>
</dbReference>
<feature type="chain" id="PRO_5001642226" description="Peptidase M43 pregnancy-associated plasma-A domain-containing protein" evidence="9">
    <location>
        <begin position="19"/>
        <end position="290"/>
    </location>
</feature>
<dbReference type="InParanoid" id="A0A067NJ32"/>
<keyword evidence="3" id="KW-0479">Metal-binding</keyword>
<evidence type="ECO:0000313" key="11">
    <source>
        <dbReference type="EMBL" id="KDQ23771.1"/>
    </source>
</evidence>
<proteinExistence type="inferred from homology"/>
<keyword evidence="2" id="KW-0645">Protease</keyword>
<comment type="similarity">
    <text evidence="1">Belongs to the peptidase M43B family.</text>
</comment>
<dbReference type="InterPro" id="IPR024079">
    <property type="entry name" value="MetalloPept_cat_dom_sf"/>
</dbReference>
<dbReference type="SUPFAM" id="SSF55486">
    <property type="entry name" value="Metalloproteases ('zincins'), catalytic domain"/>
    <property type="match status" value="1"/>
</dbReference>
<keyword evidence="8" id="KW-1015">Disulfide bond</keyword>
<evidence type="ECO:0000256" key="9">
    <source>
        <dbReference type="SAM" id="SignalP"/>
    </source>
</evidence>
<evidence type="ECO:0000256" key="7">
    <source>
        <dbReference type="ARBA" id="ARBA00023049"/>
    </source>
</evidence>
<evidence type="ECO:0000259" key="10">
    <source>
        <dbReference type="Pfam" id="PF05572"/>
    </source>
</evidence>
<dbReference type="Proteomes" id="UP000027073">
    <property type="component" value="Unassembled WGS sequence"/>
</dbReference>
<evidence type="ECO:0000313" key="12">
    <source>
        <dbReference type="Proteomes" id="UP000027073"/>
    </source>
</evidence>
<reference evidence="12" key="1">
    <citation type="journal article" date="2014" name="Proc. Natl. Acad. Sci. U.S.A.">
        <title>Extensive sampling of basidiomycete genomes demonstrates inadequacy of the white-rot/brown-rot paradigm for wood decay fungi.</title>
        <authorList>
            <person name="Riley R."/>
            <person name="Salamov A.A."/>
            <person name="Brown D.W."/>
            <person name="Nagy L.G."/>
            <person name="Floudas D."/>
            <person name="Held B.W."/>
            <person name="Levasseur A."/>
            <person name="Lombard V."/>
            <person name="Morin E."/>
            <person name="Otillar R."/>
            <person name="Lindquist E.A."/>
            <person name="Sun H."/>
            <person name="LaButti K.M."/>
            <person name="Schmutz J."/>
            <person name="Jabbour D."/>
            <person name="Luo H."/>
            <person name="Baker S.E."/>
            <person name="Pisabarro A.G."/>
            <person name="Walton J.D."/>
            <person name="Blanchette R.A."/>
            <person name="Henrissat B."/>
            <person name="Martin F."/>
            <person name="Cullen D."/>
            <person name="Hibbett D.S."/>
            <person name="Grigoriev I.V."/>
        </authorList>
    </citation>
    <scope>NUCLEOTIDE SEQUENCE [LARGE SCALE GENOMIC DNA]</scope>
    <source>
        <strain evidence="12">PC15</strain>
    </source>
</reference>
<protein>
    <recommendedName>
        <fullName evidence="10">Peptidase M43 pregnancy-associated plasma-A domain-containing protein</fullName>
    </recommendedName>
</protein>
<name>A0A067NJ32_PLEO1</name>
<accession>A0A067NJ32</accession>
<dbReference type="OrthoDB" id="536211at2759"/>
<keyword evidence="7" id="KW-0482">Metalloprotease</keyword>
<evidence type="ECO:0000256" key="2">
    <source>
        <dbReference type="ARBA" id="ARBA00022670"/>
    </source>
</evidence>
<dbReference type="Gene3D" id="3.40.390.10">
    <property type="entry name" value="Collagenase (Catalytic Domain)"/>
    <property type="match status" value="1"/>
</dbReference>
<dbReference type="PANTHER" id="PTHR47466:SF1">
    <property type="entry name" value="METALLOPROTEASE MEP1 (AFU_ORTHOLOGUE AFUA_1G07730)-RELATED"/>
    <property type="match status" value="1"/>
</dbReference>
<feature type="signal peptide" evidence="9">
    <location>
        <begin position="1"/>
        <end position="18"/>
    </location>
</feature>
<evidence type="ECO:0000256" key="3">
    <source>
        <dbReference type="ARBA" id="ARBA00022723"/>
    </source>
</evidence>
<keyword evidence="4 9" id="KW-0732">Signal</keyword>
<evidence type="ECO:0000256" key="4">
    <source>
        <dbReference type="ARBA" id="ARBA00022729"/>
    </source>
</evidence>
<dbReference type="VEuPathDB" id="FungiDB:PLEOSDRAFT_1067850"/>
<feature type="domain" description="Peptidase M43 pregnancy-associated plasma-A" evidence="10">
    <location>
        <begin position="191"/>
        <end position="274"/>
    </location>
</feature>
<dbReference type="HOGENOM" id="CLU_048726_1_0_1"/>
<organism evidence="11 12">
    <name type="scientific">Pleurotus ostreatus (strain PC15)</name>
    <name type="common">Oyster mushroom</name>
    <dbReference type="NCBI Taxonomy" id="1137138"/>
    <lineage>
        <taxon>Eukaryota</taxon>
        <taxon>Fungi</taxon>
        <taxon>Dikarya</taxon>
        <taxon>Basidiomycota</taxon>
        <taxon>Agaricomycotina</taxon>
        <taxon>Agaricomycetes</taxon>
        <taxon>Agaricomycetidae</taxon>
        <taxon>Agaricales</taxon>
        <taxon>Pleurotineae</taxon>
        <taxon>Pleurotaceae</taxon>
        <taxon>Pleurotus</taxon>
    </lineage>
</organism>
<dbReference type="PANTHER" id="PTHR47466">
    <property type="match status" value="1"/>
</dbReference>
<evidence type="ECO:0000256" key="6">
    <source>
        <dbReference type="ARBA" id="ARBA00022833"/>
    </source>
</evidence>
<dbReference type="InterPro" id="IPR008754">
    <property type="entry name" value="Peptidase_M43"/>
</dbReference>
<dbReference type="CDD" id="cd04275">
    <property type="entry name" value="ZnMc_pappalysin_like"/>
    <property type="match status" value="1"/>
</dbReference>
<evidence type="ECO:0000256" key="8">
    <source>
        <dbReference type="ARBA" id="ARBA00023157"/>
    </source>
</evidence>
<dbReference type="GO" id="GO:0006508">
    <property type="term" value="P:proteolysis"/>
    <property type="evidence" value="ECO:0007669"/>
    <property type="project" value="UniProtKB-KW"/>
</dbReference>
<evidence type="ECO:0000256" key="1">
    <source>
        <dbReference type="ARBA" id="ARBA00008721"/>
    </source>
</evidence>
<evidence type="ECO:0000256" key="5">
    <source>
        <dbReference type="ARBA" id="ARBA00022801"/>
    </source>
</evidence>
<dbReference type="EMBL" id="KL198012">
    <property type="protein sequence ID" value="KDQ23771.1"/>
    <property type="molecule type" value="Genomic_DNA"/>
</dbReference>
<dbReference type="MEROPS" id="M43.008"/>
<gene>
    <name evidence="11" type="ORF">PLEOSDRAFT_1067850</name>
</gene>
<dbReference type="AlphaFoldDB" id="A0A067NJ32"/>
<keyword evidence="6" id="KW-0862">Zinc</keyword>
<sequence length="290" mass="32002">MLRSILLIALSCSAYVLGSTPRPRQRVCGSQPSQERIQRAEAHFDGLRSNVSLNKESSFTVSVHWHVVSQNSTVRGGNIPDSQITDQIQVLNDAYAYSGFSFELAGTTRTVNATWFGKAEPESIYQDEMKAALRKGGAAALNIYSVGFTSGYYYGLLGYATFPFEYGDNPKDDGVVIHYASVPGGNLDTYNLGMTATHEVGHWFGLYHTFEGGCDEPGDYVDDTPSESYEAFGCPIGRDTCDGEGLDPIHNYMDYTDDECMTEFTEGQGQRMREQSWTYRGVEARVASPV</sequence>
<dbReference type="GO" id="GO:0046872">
    <property type="term" value="F:metal ion binding"/>
    <property type="evidence" value="ECO:0007669"/>
    <property type="project" value="UniProtKB-KW"/>
</dbReference>